<gene>
    <name evidence="2" type="ORF">SAMN05216229_102234</name>
</gene>
<dbReference type="AlphaFoldDB" id="A0A1I5Q898"/>
<organism evidence="2 3">
    <name type="scientific">Geopseudomonas sagittaria</name>
    <dbReference type="NCBI Taxonomy" id="1135990"/>
    <lineage>
        <taxon>Bacteria</taxon>
        <taxon>Pseudomonadati</taxon>
        <taxon>Pseudomonadota</taxon>
        <taxon>Gammaproteobacteria</taxon>
        <taxon>Pseudomonadales</taxon>
        <taxon>Pseudomonadaceae</taxon>
        <taxon>Geopseudomonas</taxon>
    </lineage>
</organism>
<accession>A0A1I5Q898</accession>
<feature type="region of interest" description="Disordered" evidence="1">
    <location>
        <begin position="174"/>
        <end position="198"/>
    </location>
</feature>
<evidence type="ECO:0000256" key="1">
    <source>
        <dbReference type="SAM" id="MobiDB-lite"/>
    </source>
</evidence>
<feature type="compositionally biased region" description="Pro residues" evidence="1">
    <location>
        <begin position="179"/>
        <end position="193"/>
    </location>
</feature>
<dbReference type="RefSeq" id="WP_092428324.1">
    <property type="nucleotide sequence ID" value="NZ_FOXM01000002.1"/>
</dbReference>
<reference evidence="3" key="1">
    <citation type="submission" date="2016-10" db="EMBL/GenBank/DDBJ databases">
        <authorList>
            <person name="Varghese N."/>
            <person name="Submissions S."/>
        </authorList>
    </citation>
    <scope>NUCLEOTIDE SEQUENCE [LARGE SCALE GENOMIC DNA]</scope>
    <source>
        <strain evidence="3">JCM 18195</strain>
    </source>
</reference>
<dbReference type="EMBL" id="FOXM01000002">
    <property type="protein sequence ID" value="SFP42459.1"/>
    <property type="molecule type" value="Genomic_DNA"/>
</dbReference>
<name>A0A1I5Q898_9GAMM</name>
<feature type="region of interest" description="Disordered" evidence="1">
    <location>
        <begin position="388"/>
        <end position="422"/>
    </location>
</feature>
<proteinExistence type="predicted"/>
<dbReference type="OrthoDB" id="8563833at2"/>
<sequence>MAYELSTDVFKFVALRPIQLATPMEDARTTIRDGRALKPEGLRNLRVLARELTTIQGALAKWAALDLAPLQHLADHHAPLRDAITALEDGQTLDVGASAVVAAMASARNMRIADVWDALYIADRTGTDAGPRLETPIAALRVMHVCERLAAAASIPADEAANALSVSPTIPLVFRQASPAPPPAKPDAPPPAAPTSDRRDRLRAFADEIGATERLLSRLATPGLPMTTHASCDDDGADNWTRRRATFGTTRPIQAVLSNRYSALEGTVLDKLGIGTQAPVPAAAMALQTHLNALNDMALPLVDDAEFVGFLRENKTSLTPIQSVADITAVDDISTYTQAQSPGTADDVDVSGLIRPLGIGDLKVVKQTLLGYYDGEVAHIENVLKGEAKERSHRKLDRSEITAFNSEETTTETERNTQSTDRYEVKREAEQIIKEDMSIKAGLTVTASFGPVVTTATGDFAYSTSKQQSEKSSSNFARELVDRSVSKVQTKVRTERTTKTISEVEEINKHVLNNVGQGNAHVVGIYRWVDKRFRAQVYNYGKRLMLEFVVPEPAAFYRAAQKRDLSALLGIQPPPPLVNDLGKPLGVKDITPTLYRRYVSRYQVAGVSAPPPLFAFVGTTIAKEGMPLAADKATANTTKEFTVPEGYVLSYYSATVTALWRNHAKMTVQIGRDEYVVLDQVHPNGAPLTHMLLGAPDEITLIAGSVPVSVGTYDILAYAVNVQGLCSLTDEHLLGWQHQTYDKIVAAFQAQQTAYEQKLAQASAVQGIVIEGRNPGSNRVVEQLELKKLCITMMTGQHFGDFNAMTDPSNQPKKHPEVDVLQALEDGPIIQFFEQAFEWEQMTYLFYPYFWGRKQNWVDVSQLTSTDPLFERFLCAGAARVLVPVPMQYKDAVLFLLQSDKPDLADRIWRGGERPTLDDPLYRSLAAELRDQTDDLQGATPEGTPWEFTLPTTLVHLQPDGTLPVFP</sequence>
<dbReference type="Proteomes" id="UP000243084">
    <property type="component" value="Unassembled WGS sequence"/>
</dbReference>
<keyword evidence="3" id="KW-1185">Reference proteome</keyword>
<evidence type="ECO:0000313" key="3">
    <source>
        <dbReference type="Proteomes" id="UP000243084"/>
    </source>
</evidence>
<protein>
    <submittedName>
        <fullName evidence="2">Uncharacterized protein</fullName>
    </submittedName>
</protein>
<evidence type="ECO:0000313" key="2">
    <source>
        <dbReference type="EMBL" id="SFP42459.1"/>
    </source>
</evidence>